<evidence type="ECO:0000256" key="3">
    <source>
        <dbReference type="ARBA" id="ARBA00005902"/>
    </source>
</evidence>
<dbReference type="GO" id="GO:0005634">
    <property type="term" value="C:nucleus"/>
    <property type="evidence" value="ECO:0007669"/>
    <property type="project" value="UniProtKB-SubCell"/>
</dbReference>
<dbReference type="GeneID" id="28727181"/>
<evidence type="ECO:0000256" key="4">
    <source>
        <dbReference type="ARBA" id="ARBA00022490"/>
    </source>
</evidence>
<dbReference type="CDD" id="cd14820">
    <property type="entry name" value="TRAX"/>
    <property type="match status" value="1"/>
</dbReference>
<name>A0A0N0RSB4_9BASI</name>
<evidence type="ECO:0000256" key="2">
    <source>
        <dbReference type="ARBA" id="ARBA00004496"/>
    </source>
</evidence>
<protein>
    <recommendedName>
        <fullName evidence="8">Translin</fullName>
    </recommendedName>
</protein>
<evidence type="ECO:0000313" key="6">
    <source>
        <dbReference type="EMBL" id="KOS14595.1"/>
    </source>
</evidence>
<keyword evidence="5" id="KW-0539">Nucleus</keyword>
<dbReference type="VEuPathDB" id="FungiDB:Malapachy_0793"/>
<proteinExistence type="inferred from homology"/>
<dbReference type="PANTHER" id="PTHR10741">
    <property type="entry name" value="TRANSLIN AND TRANSLIN ASSOCIATED PROTEIN X"/>
    <property type="match status" value="1"/>
</dbReference>
<accession>A0A0N0RSB4</accession>
<comment type="subcellular location">
    <subcellularLocation>
        <location evidence="2">Cytoplasm</location>
    </subcellularLocation>
    <subcellularLocation>
        <location evidence="1">Nucleus</location>
    </subcellularLocation>
</comment>
<dbReference type="InterPro" id="IPR016068">
    <property type="entry name" value="Translin_N"/>
</dbReference>
<reference evidence="6 7" key="1">
    <citation type="submission" date="2015-07" db="EMBL/GenBank/DDBJ databases">
        <title>Draft Genome Sequence of Malassezia furfur CBS1878 and Malassezia pachydermatis CBS1879.</title>
        <authorList>
            <person name="Triana S."/>
            <person name="Ohm R."/>
            <person name="Gonzalez A."/>
            <person name="DeCock H."/>
            <person name="Restrepo S."/>
            <person name="Celis A."/>
        </authorList>
    </citation>
    <scope>NUCLEOTIDE SEQUENCE [LARGE SCALE GENOMIC DNA]</scope>
    <source>
        <strain evidence="6 7">CBS 1879</strain>
    </source>
</reference>
<dbReference type="GO" id="GO:0005737">
    <property type="term" value="C:cytoplasm"/>
    <property type="evidence" value="ECO:0007669"/>
    <property type="project" value="UniProtKB-SubCell"/>
</dbReference>
<dbReference type="SUPFAM" id="SSF74784">
    <property type="entry name" value="Translin"/>
    <property type="match status" value="1"/>
</dbReference>
<evidence type="ECO:0000256" key="1">
    <source>
        <dbReference type="ARBA" id="ARBA00004123"/>
    </source>
</evidence>
<comment type="similarity">
    <text evidence="3">Belongs to the translin family.</text>
</comment>
<evidence type="ECO:0008006" key="8">
    <source>
        <dbReference type="Google" id="ProtNLM"/>
    </source>
</evidence>
<evidence type="ECO:0000313" key="7">
    <source>
        <dbReference type="Proteomes" id="UP000037751"/>
    </source>
</evidence>
<dbReference type="Gene3D" id="1.20.58.190">
    <property type="entry name" value="Translin, domain 1"/>
    <property type="match status" value="1"/>
</dbReference>
<comment type="caution">
    <text evidence="6">The sequence shown here is derived from an EMBL/GenBank/DDBJ whole genome shotgun (WGS) entry which is preliminary data.</text>
</comment>
<evidence type="ECO:0000256" key="5">
    <source>
        <dbReference type="ARBA" id="ARBA00023242"/>
    </source>
</evidence>
<dbReference type="RefSeq" id="XP_017992227.1">
    <property type="nucleotide sequence ID" value="XM_018135306.1"/>
</dbReference>
<dbReference type="InterPro" id="IPR016069">
    <property type="entry name" value="Translin_C"/>
</dbReference>
<dbReference type="GO" id="GO:0043565">
    <property type="term" value="F:sequence-specific DNA binding"/>
    <property type="evidence" value="ECO:0007669"/>
    <property type="project" value="InterPro"/>
</dbReference>
<dbReference type="Proteomes" id="UP000037751">
    <property type="component" value="Unassembled WGS sequence"/>
</dbReference>
<dbReference type="InterPro" id="IPR036081">
    <property type="entry name" value="Translin_sf"/>
</dbReference>
<dbReference type="Gene3D" id="1.20.58.200">
    <property type="entry name" value="Translin, domain 2"/>
    <property type="match status" value="1"/>
</dbReference>
<keyword evidence="7" id="KW-1185">Reference proteome</keyword>
<sequence length="267" mass="30426">MHIDIDAGPTLQTTFEAFRNEIDAFNDRRERLIKTSRDVTALSKKVIFHLHRFSFQAPWPADDQDDTSSNTRLFEEAQKKLAEIESLLRACADKEGLPSEPTRPNDTMLRCERFLGASLEEWIEAKSFLYFLQYNALIPYDVVQAALTSDTSMDVYVTPMRYLLGLSDLTGELMRFAINAVASIAPLQIMEHVLTMQRTIFHALEPLAPYHTEIRKKQQVTLTSLRKVEDAAYTIRVRSAEYAHDPDMAQGLIQRALASNEDVMPPS</sequence>
<gene>
    <name evidence="6" type="ORF">Malapachy_0793</name>
</gene>
<dbReference type="Pfam" id="PF01997">
    <property type="entry name" value="Translin"/>
    <property type="match status" value="1"/>
</dbReference>
<dbReference type="InterPro" id="IPR002848">
    <property type="entry name" value="Translin_fam"/>
</dbReference>
<organism evidence="6 7">
    <name type="scientific">Malassezia pachydermatis</name>
    <dbReference type="NCBI Taxonomy" id="77020"/>
    <lineage>
        <taxon>Eukaryota</taxon>
        <taxon>Fungi</taxon>
        <taxon>Dikarya</taxon>
        <taxon>Basidiomycota</taxon>
        <taxon>Ustilaginomycotina</taxon>
        <taxon>Malasseziomycetes</taxon>
        <taxon>Malasseziales</taxon>
        <taxon>Malasseziaceae</taxon>
        <taxon>Malassezia</taxon>
    </lineage>
</organism>
<keyword evidence="4" id="KW-0963">Cytoplasm</keyword>
<dbReference type="OrthoDB" id="31005at2759"/>
<dbReference type="EMBL" id="LGAV01000003">
    <property type="protein sequence ID" value="KOS14595.1"/>
    <property type="molecule type" value="Genomic_DNA"/>
</dbReference>
<dbReference type="AlphaFoldDB" id="A0A0N0RSB4"/>